<comment type="similarity">
    <text evidence="1">Belongs to the metallothionein superfamily. Type 15 family.</text>
</comment>
<protein>
    <submittedName>
        <fullName evidence="4">Metallothionein-like protein 4B isoform B</fullName>
    </submittedName>
</protein>
<sequence>MADTGGGDAVRPVVICDNKCGCTLPCTGGSTCRSLKFMISTKCTSAGTATGGGDHVTCSCGEHCGCNPCSCPKIAAAGSGCRCGTDCACASCRT</sequence>
<evidence type="ECO:0000313" key="4">
    <source>
        <dbReference type="EMBL" id="RZB52238.1"/>
    </source>
</evidence>
<gene>
    <name evidence="4" type="ORF">D0Y65_048618</name>
</gene>
<dbReference type="InterPro" id="IPR000316">
    <property type="entry name" value="Metallthion_15"/>
</dbReference>
<dbReference type="PANTHER" id="PTHR48198:SF1">
    <property type="entry name" value="METALLOTHIONEIN-LIKE PROTEIN 4A-RELATED"/>
    <property type="match status" value="1"/>
</dbReference>
<dbReference type="EMBL" id="QZWG01000018">
    <property type="protein sequence ID" value="RZB52238.1"/>
    <property type="molecule type" value="Genomic_DNA"/>
</dbReference>
<name>A0A445FTK0_GLYSO</name>
<evidence type="ECO:0000256" key="1">
    <source>
        <dbReference type="ARBA" id="ARBA00005802"/>
    </source>
</evidence>
<evidence type="ECO:0000313" key="5">
    <source>
        <dbReference type="Proteomes" id="UP000289340"/>
    </source>
</evidence>
<accession>A0A445FTK0</accession>
<reference evidence="4 5" key="1">
    <citation type="submission" date="2018-09" db="EMBL/GenBank/DDBJ databases">
        <title>A high-quality reference genome of wild soybean provides a powerful tool to mine soybean genomes.</title>
        <authorList>
            <person name="Xie M."/>
            <person name="Chung C.Y.L."/>
            <person name="Li M.-W."/>
            <person name="Wong F.-L."/>
            <person name="Chan T.-F."/>
            <person name="Lam H.-M."/>
        </authorList>
    </citation>
    <scope>NUCLEOTIDE SEQUENCE [LARGE SCALE GENOMIC DNA]</scope>
    <source>
        <strain evidence="5">cv. W05</strain>
        <tissue evidence="4">Hypocotyl of etiolated seedlings</tissue>
    </source>
</reference>
<dbReference type="GO" id="GO:0008270">
    <property type="term" value="F:zinc ion binding"/>
    <property type="evidence" value="ECO:0007669"/>
    <property type="project" value="InterPro"/>
</dbReference>
<organism evidence="4 5">
    <name type="scientific">Glycine soja</name>
    <name type="common">Wild soybean</name>
    <dbReference type="NCBI Taxonomy" id="3848"/>
    <lineage>
        <taxon>Eukaryota</taxon>
        <taxon>Viridiplantae</taxon>
        <taxon>Streptophyta</taxon>
        <taxon>Embryophyta</taxon>
        <taxon>Tracheophyta</taxon>
        <taxon>Spermatophyta</taxon>
        <taxon>Magnoliopsida</taxon>
        <taxon>eudicotyledons</taxon>
        <taxon>Gunneridae</taxon>
        <taxon>Pentapetalae</taxon>
        <taxon>rosids</taxon>
        <taxon>fabids</taxon>
        <taxon>Fabales</taxon>
        <taxon>Fabaceae</taxon>
        <taxon>Papilionoideae</taxon>
        <taxon>50 kb inversion clade</taxon>
        <taxon>NPAAA clade</taxon>
        <taxon>indigoferoid/millettioid clade</taxon>
        <taxon>Phaseoleae</taxon>
        <taxon>Glycine</taxon>
        <taxon>Glycine subgen. Soja</taxon>
    </lineage>
</organism>
<proteinExistence type="inferred from homology"/>
<keyword evidence="5" id="KW-1185">Reference proteome</keyword>
<dbReference type="Proteomes" id="UP000289340">
    <property type="component" value="Chromosome 18"/>
</dbReference>
<dbReference type="AlphaFoldDB" id="A0A445FTK0"/>
<dbReference type="Gramene" id="XM_028357769.1">
    <property type="protein sequence ID" value="XP_028213570.1"/>
    <property type="gene ID" value="LOC114395901"/>
</dbReference>
<keyword evidence="3" id="KW-0480">Metal-thiolate cluster</keyword>
<keyword evidence="2" id="KW-0479">Metal-binding</keyword>
<evidence type="ECO:0000256" key="3">
    <source>
        <dbReference type="ARBA" id="ARBA00022851"/>
    </source>
</evidence>
<evidence type="ECO:0000256" key="2">
    <source>
        <dbReference type="ARBA" id="ARBA00022723"/>
    </source>
</evidence>
<comment type="caution">
    <text evidence="4">The sequence shown here is derived from an EMBL/GenBank/DDBJ whole genome shotgun (WGS) entry which is preliminary data.</text>
</comment>
<dbReference type="PANTHER" id="PTHR48198">
    <property type="entry name" value="EC PROTEIN HOMOLOG"/>
    <property type="match status" value="1"/>
</dbReference>
<dbReference type="Pfam" id="PF02068">
    <property type="entry name" value="Metallothio_PEC"/>
    <property type="match status" value="1"/>
</dbReference>